<evidence type="ECO:0000256" key="3">
    <source>
        <dbReference type="ARBA" id="ARBA00008726"/>
    </source>
</evidence>
<keyword evidence="6" id="KW-0508">mRNA splicing</keyword>
<evidence type="ECO:0000256" key="5">
    <source>
        <dbReference type="ARBA" id="ARBA00022664"/>
    </source>
</evidence>
<comment type="subcellular location">
    <subcellularLocation>
        <location evidence="2">Cytoplasm</location>
    </subcellularLocation>
    <subcellularLocation>
        <location evidence="1">Nucleus</location>
    </subcellularLocation>
</comment>
<evidence type="ECO:0000256" key="7">
    <source>
        <dbReference type="ARBA" id="ARBA00023242"/>
    </source>
</evidence>
<evidence type="ECO:0000256" key="2">
    <source>
        <dbReference type="ARBA" id="ARBA00004496"/>
    </source>
</evidence>
<comment type="similarity">
    <text evidence="3">Belongs to the SDE2 family.</text>
</comment>
<dbReference type="Pfam" id="PF22782">
    <property type="entry name" value="SDE2"/>
    <property type="match status" value="1"/>
</dbReference>
<accession>A0AAW1RAJ7</accession>
<dbReference type="InterPro" id="IPR053822">
    <property type="entry name" value="SDE2-like_dom"/>
</dbReference>
<comment type="caution">
    <text evidence="12">The sequence shown here is derived from an EMBL/GenBank/DDBJ whole genome shotgun (WGS) entry which is preliminary data.</text>
</comment>
<feature type="compositionally biased region" description="Low complexity" evidence="10">
    <location>
        <begin position="242"/>
        <end position="254"/>
    </location>
</feature>
<gene>
    <name evidence="12" type="ORF">WJX74_009412</name>
</gene>
<evidence type="ECO:0000256" key="6">
    <source>
        <dbReference type="ARBA" id="ARBA00023187"/>
    </source>
</evidence>
<dbReference type="GO" id="GO:0008380">
    <property type="term" value="P:RNA splicing"/>
    <property type="evidence" value="ECO:0007669"/>
    <property type="project" value="UniProtKB-KW"/>
</dbReference>
<dbReference type="SUPFAM" id="SSF54236">
    <property type="entry name" value="Ubiquitin-like"/>
    <property type="match status" value="1"/>
</dbReference>
<name>A0AAW1RAJ7_9CHLO</name>
<feature type="compositionally biased region" description="Low complexity" evidence="10">
    <location>
        <begin position="300"/>
        <end position="315"/>
    </location>
</feature>
<evidence type="ECO:0000313" key="12">
    <source>
        <dbReference type="EMBL" id="KAK9830838.1"/>
    </source>
</evidence>
<keyword evidence="7" id="KW-0539">Nucleus</keyword>
<organism evidence="12 13">
    <name type="scientific">Apatococcus lobatus</name>
    <dbReference type="NCBI Taxonomy" id="904363"/>
    <lineage>
        <taxon>Eukaryota</taxon>
        <taxon>Viridiplantae</taxon>
        <taxon>Chlorophyta</taxon>
        <taxon>core chlorophytes</taxon>
        <taxon>Trebouxiophyceae</taxon>
        <taxon>Chlorellales</taxon>
        <taxon>Chlorellaceae</taxon>
        <taxon>Apatococcus</taxon>
    </lineage>
</organism>
<keyword evidence="9" id="KW-0175">Coiled coil</keyword>
<dbReference type="Pfam" id="PF00240">
    <property type="entry name" value="ubiquitin"/>
    <property type="match status" value="1"/>
</dbReference>
<keyword evidence="4" id="KW-0963">Cytoplasm</keyword>
<dbReference type="PANTHER" id="PTHR12786:SF1">
    <property type="entry name" value="SPLICING REGULATOR SDE2"/>
    <property type="match status" value="1"/>
</dbReference>
<protein>
    <recommendedName>
        <fullName evidence="11">Ubiquitin-like domain-containing protein</fullName>
    </recommendedName>
</protein>
<dbReference type="PROSITE" id="PS50053">
    <property type="entry name" value="UBIQUITIN_2"/>
    <property type="match status" value="1"/>
</dbReference>
<feature type="domain" description="Ubiquitin-like" evidence="11">
    <location>
        <begin position="1"/>
        <end position="74"/>
    </location>
</feature>
<keyword evidence="13" id="KW-1185">Reference proteome</keyword>
<dbReference type="InterPro" id="IPR000626">
    <property type="entry name" value="Ubiquitin-like_dom"/>
</dbReference>
<keyword evidence="8" id="KW-0131">Cell cycle</keyword>
<dbReference type="InterPro" id="IPR051421">
    <property type="entry name" value="RNA_Proc_DNA_Dmg_Regulator"/>
</dbReference>
<dbReference type="GO" id="GO:0006397">
    <property type="term" value="P:mRNA processing"/>
    <property type="evidence" value="ECO:0007669"/>
    <property type="project" value="UniProtKB-KW"/>
</dbReference>
<evidence type="ECO:0000256" key="1">
    <source>
        <dbReference type="ARBA" id="ARBA00004123"/>
    </source>
</evidence>
<keyword evidence="5" id="KW-0507">mRNA processing</keyword>
<evidence type="ECO:0000256" key="9">
    <source>
        <dbReference type="SAM" id="Coils"/>
    </source>
</evidence>
<dbReference type="SMART" id="SM00213">
    <property type="entry name" value="UBQ"/>
    <property type="match status" value="1"/>
</dbReference>
<sequence>MQLFVKSTQTHILQLSKDATGRSLRQAVEAKTGLPQGSFWLSFAGRSLADNNSLAACGLSSDSSIQIVHRLLGGKGGFGALLRGAGRAALTDNFDACRDLNGRRLRHVNADRKLADWAAEAKERQLEKLAMKHLREQERERNKAEKAQVNMDGVKAEQSRALAGVMAALNDGFANEAPGNKRKAGSLAEDEAVKKRRFLETLLEGDDSDDSSFDSEDEELAEAAIAQWLSGRSVMSEPTSQDAAGPSSDSDASAQEPQPSLASEMVQQARLEAAADMDAAASQQTFGTCPLPGADTLKATSASASTSGLASQAQQDPADLTADAARGSPAGNDSREPGPVANATPSKAEASQAAEQTQAPAVDLQMYASAQELEQLGLDALKQQLQLHDLKCGGTVEERAARLFLLKDTALADLDKKHFPKGRKQPSIS</sequence>
<evidence type="ECO:0000259" key="11">
    <source>
        <dbReference type="PROSITE" id="PS50053"/>
    </source>
</evidence>
<evidence type="ECO:0000256" key="4">
    <source>
        <dbReference type="ARBA" id="ARBA00022490"/>
    </source>
</evidence>
<dbReference type="InterPro" id="IPR025086">
    <property type="entry name" value="SDE2/SF3A3_SAP"/>
</dbReference>
<dbReference type="AlphaFoldDB" id="A0AAW1RAJ7"/>
<dbReference type="Gene3D" id="3.10.20.90">
    <property type="entry name" value="Phosphatidylinositol 3-kinase Catalytic Subunit, Chain A, domain 1"/>
    <property type="match status" value="1"/>
</dbReference>
<reference evidence="12 13" key="1">
    <citation type="journal article" date="2024" name="Nat. Commun.">
        <title>Phylogenomics reveals the evolutionary origins of lichenization in chlorophyte algae.</title>
        <authorList>
            <person name="Puginier C."/>
            <person name="Libourel C."/>
            <person name="Otte J."/>
            <person name="Skaloud P."/>
            <person name="Haon M."/>
            <person name="Grisel S."/>
            <person name="Petersen M."/>
            <person name="Berrin J.G."/>
            <person name="Delaux P.M."/>
            <person name="Dal Grande F."/>
            <person name="Keller J."/>
        </authorList>
    </citation>
    <scope>NUCLEOTIDE SEQUENCE [LARGE SCALE GENOMIC DNA]</scope>
    <source>
        <strain evidence="12 13">SAG 2145</strain>
    </source>
</reference>
<dbReference type="GO" id="GO:0005737">
    <property type="term" value="C:cytoplasm"/>
    <property type="evidence" value="ECO:0007669"/>
    <property type="project" value="UniProtKB-SubCell"/>
</dbReference>
<evidence type="ECO:0000256" key="10">
    <source>
        <dbReference type="SAM" id="MobiDB-lite"/>
    </source>
</evidence>
<feature type="region of interest" description="Disordered" evidence="10">
    <location>
        <begin position="300"/>
        <end position="359"/>
    </location>
</feature>
<dbReference type="EMBL" id="JALJOS010000015">
    <property type="protein sequence ID" value="KAK9830838.1"/>
    <property type="molecule type" value="Genomic_DNA"/>
</dbReference>
<feature type="region of interest" description="Disordered" evidence="10">
    <location>
        <begin position="230"/>
        <end position="277"/>
    </location>
</feature>
<dbReference type="PANTHER" id="PTHR12786">
    <property type="entry name" value="SPLICING FACTOR SF3A-RELATED"/>
    <property type="match status" value="1"/>
</dbReference>
<dbReference type="GO" id="GO:0005634">
    <property type="term" value="C:nucleus"/>
    <property type="evidence" value="ECO:0007669"/>
    <property type="project" value="UniProtKB-SubCell"/>
</dbReference>
<feature type="compositionally biased region" description="Low complexity" evidence="10">
    <location>
        <begin position="345"/>
        <end position="359"/>
    </location>
</feature>
<dbReference type="Proteomes" id="UP001438707">
    <property type="component" value="Unassembled WGS sequence"/>
</dbReference>
<dbReference type="Pfam" id="PF13297">
    <property type="entry name" value="SDE2_2C"/>
    <property type="match status" value="1"/>
</dbReference>
<evidence type="ECO:0000313" key="13">
    <source>
        <dbReference type="Proteomes" id="UP001438707"/>
    </source>
</evidence>
<proteinExistence type="inferred from homology"/>
<feature type="coiled-coil region" evidence="9">
    <location>
        <begin position="119"/>
        <end position="157"/>
    </location>
</feature>
<dbReference type="InterPro" id="IPR029071">
    <property type="entry name" value="Ubiquitin-like_domsf"/>
</dbReference>
<evidence type="ECO:0000256" key="8">
    <source>
        <dbReference type="ARBA" id="ARBA00023306"/>
    </source>
</evidence>